<dbReference type="NCBIfam" id="TIGR00558">
    <property type="entry name" value="pdxH"/>
    <property type="match status" value="1"/>
</dbReference>
<dbReference type="EMBL" id="BAABHD010000024">
    <property type="protein sequence ID" value="GAA4454755.1"/>
    <property type="molecule type" value="Genomic_DNA"/>
</dbReference>
<proteinExistence type="inferred from homology"/>
<comment type="cofactor">
    <cofactor evidence="5">
        <name>FMN</name>
        <dbReference type="ChEBI" id="CHEBI:58210"/>
    </cofactor>
    <text evidence="5">Binds 1 FMN per subunit.</text>
</comment>
<comment type="catalytic activity">
    <reaction evidence="5">
        <text>pyridoxine 5'-phosphate + O2 = pyridoxal 5'-phosphate + H2O2</text>
        <dbReference type="Rhea" id="RHEA:15149"/>
        <dbReference type="ChEBI" id="CHEBI:15379"/>
        <dbReference type="ChEBI" id="CHEBI:16240"/>
        <dbReference type="ChEBI" id="CHEBI:58589"/>
        <dbReference type="ChEBI" id="CHEBI:597326"/>
        <dbReference type="EC" id="1.4.3.5"/>
    </reaction>
</comment>
<dbReference type="InterPro" id="IPR000659">
    <property type="entry name" value="Pyridox_Oxase"/>
</dbReference>
<dbReference type="Pfam" id="PF01243">
    <property type="entry name" value="PNPOx_N"/>
    <property type="match status" value="1"/>
</dbReference>
<dbReference type="PANTHER" id="PTHR10851">
    <property type="entry name" value="PYRIDOXINE-5-PHOSPHATE OXIDASE"/>
    <property type="match status" value="1"/>
</dbReference>
<evidence type="ECO:0000259" key="7">
    <source>
        <dbReference type="Pfam" id="PF10590"/>
    </source>
</evidence>
<evidence type="ECO:0000313" key="8">
    <source>
        <dbReference type="EMBL" id="GAA4454755.1"/>
    </source>
</evidence>
<organism evidence="8 9">
    <name type="scientific">Nibrella saemangeumensis</name>
    <dbReference type="NCBI Taxonomy" id="1084526"/>
    <lineage>
        <taxon>Bacteria</taxon>
        <taxon>Pseudomonadati</taxon>
        <taxon>Bacteroidota</taxon>
        <taxon>Cytophagia</taxon>
        <taxon>Cytophagales</taxon>
        <taxon>Spirosomataceae</taxon>
        <taxon>Nibrella</taxon>
    </lineage>
</organism>
<feature type="binding site" evidence="5">
    <location>
        <position position="132"/>
    </location>
    <ligand>
        <name>substrate</name>
    </ligand>
</feature>
<dbReference type="PROSITE" id="PS01064">
    <property type="entry name" value="PYRIDOX_OXIDASE"/>
    <property type="match status" value="1"/>
</dbReference>
<comment type="pathway">
    <text evidence="5">Cofactor metabolism; pyridoxal 5'-phosphate salvage; pyridoxal 5'-phosphate from pyridoxine 5'-phosphate: step 1/1.</text>
</comment>
<dbReference type="InterPro" id="IPR019576">
    <property type="entry name" value="Pyridoxamine_oxidase_dimer_C"/>
</dbReference>
<comment type="caution">
    <text evidence="8">The sequence shown here is derived from an EMBL/GenBank/DDBJ whole genome shotgun (WGS) entry which is preliminary data.</text>
</comment>
<dbReference type="NCBIfam" id="NF004231">
    <property type="entry name" value="PRK05679.1"/>
    <property type="match status" value="1"/>
</dbReference>
<feature type="binding site" evidence="5">
    <location>
        <position position="124"/>
    </location>
    <ligand>
        <name>substrate</name>
    </ligand>
</feature>
<feature type="binding site" evidence="5">
    <location>
        <begin position="192"/>
        <end position="194"/>
    </location>
    <ligand>
        <name>substrate</name>
    </ligand>
</feature>
<accession>A0ABP8MTU4</accession>
<keyword evidence="2 5" id="KW-0285">Flavoprotein</keyword>
<comment type="catalytic activity">
    <reaction evidence="5">
        <text>pyridoxamine 5'-phosphate + O2 + H2O = pyridoxal 5'-phosphate + H2O2 + NH4(+)</text>
        <dbReference type="Rhea" id="RHEA:15817"/>
        <dbReference type="ChEBI" id="CHEBI:15377"/>
        <dbReference type="ChEBI" id="CHEBI:15379"/>
        <dbReference type="ChEBI" id="CHEBI:16240"/>
        <dbReference type="ChEBI" id="CHEBI:28938"/>
        <dbReference type="ChEBI" id="CHEBI:58451"/>
        <dbReference type="ChEBI" id="CHEBI:597326"/>
        <dbReference type="EC" id="1.4.3.5"/>
    </reaction>
</comment>
<feature type="binding site" evidence="5">
    <location>
        <position position="83"/>
    </location>
    <ligand>
        <name>FMN</name>
        <dbReference type="ChEBI" id="CHEBI:58210"/>
    </ligand>
</feature>
<dbReference type="Proteomes" id="UP001501175">
    <property type="component" value="Unassembled WGS sequence"/>
</dbReference>
<feature type="binding site" evidence="5">
    <location>
        <position position="186"/>
    </location>
    <ligand>
        <name>FMN</name>
        <dbReference type="ChEBI" id="CHEBI:58210"/>
    </ligand>
</feature>
<feature type="domain" description="Pyridoxine 5'-phosphate oxidase dimerisation C-terminal" evidence="7">
    <location>
        <begin position="173"/>
        <end position="214"/>
    </location>
</feature>
<evidence type="ECO:0000256" key="3">
    <source>
        <dbReference type="ARBA" id="ARBA00022643"/>
    </source>
</evidence>
<feature type="domain" description="Pyridoxamine 5'-phosphate oxidase N-terminal" evidence="6">
    <location>
        <begin position="35"/>
        <end position="158"/>
    </location>
</feature>
<evidence type="ECO:0000256" key="2">
    <source>
        <dbReference type="ARBA" id="ARBA00022630"/>
    </source>
</evidence>
<evidence type="ECO:0000313" key="9">
    <source>
        <dbReference type="Proteomes" id="UP001501175"/>
    </source>
</evidence>
<comment type="similarity">
    <text evidence="1 5">Belongs to the pyridoxamine 5'-phosphate oxidase family.</text>
</comment>
<feature type="binding site" evidence="5">
    <location>
        <position position="67"/>
    </location>
    <ligand>
        <name>substrate</name>
    </ligand>
</feature>
<dbReference type="InterPro" id="IPR012349">
    <property type="entry name" value="Split_barrel_FMN-bd"/>
</dbReference>
<feature type="binding site" evidence="5">
    <location>
        <begin position="62"/>
        <end position="67"/>
    </location>
    <ligand>
        <name>FMN</name>
        <dbReference type="ChEBI" id="CHEBI:58210"/>
    </ligand>
</feature>
<dbReference type="Pfam" id="PF10590">
    <property type="entry name" value="PNP_phzG_C"/>
    <property type="match status" value="1"/>
</dbReference>
<reference evidence="9" key="1">
    <citation type="journal article" date="2019" name="Int. J. Syst. Evol. Microbiol.">
        <title>The Global Catalogue of Microorganisms (GCM) 10K type strain sequencing project: providing services to taxonomists for standard genome sequencing and annotation.</title>
        <authorList>
            <consortium name="The Broad Institute Genomics Platform"/>
            <consortium name="The Broad Institute Genome Sequencing Center for Infectious Disease"/>
            <person name="Wu L."/>
            <person name="Ma J."/>
        </authorList>
    </citation>
    <scope>NUCLEOTIDE SEQUENCE [LARGE SCALE GENOMIC DNA]</scope>
    <source>
        <strain evidence="9">JCM 17927</strain>
    </source>
</reference>
<feature type="binding site" evidence="5">
    <location>
        <begin position="77"/>
        <end position="78"/>
    </location>
    <ligand>
        <name>FMN</name>
        <dbReference type="ChEBI" id="CHEBI:58210"/>
    </ligand>
</feature>
<keyword evidence="3 5" id="KW-0288">FMN</keyword>
<keyword evidence="4 5" id="KW-0560">Oxidoreductase</keyword>
<dbReference type="PANTHER" id="PTHR10851:SF0">
    <property type="entry name" value="PYRIDOXINE-5'-PHOSPHATE OXIDASE"/>
    <property type="match status" value="1"/>
</dbReference>
<evidence type="ECO:0000256" key="4">
    <source>
        <dbReference type="ARBA" id="ARBA00023002"/>
    </source>
</evidence>
<dbReference type="RefSeq" id="WP_345243355.1">
    <property type="nucleotide sequence ID" value="NZ_BAABHD010000024.1"/>
</dbReference>
<dbReference type="InterPro" id="IPR019740">
    <property type="entry name" value="Pyridox_Oxase_CS"/>
</dbReference>
<evidence type="ECO:0000259" key="6">
    <source>
        <dbReference type="Pfam" id="PF01243"/>
    </source>
</evidence>
<comment type="pathway">
    <text evidence="5">Cofactor metabolism; pyridoxal 5'-phosphate salvage; pyridoxal 5'-phosphate from pyridoxamine 5'-phosphate: step 1/1.</text>
</comment>
<dbReference type="InterPro" id="IPR011576">
    <property type="entry name" value="Pyridox_Oxase_N"/>
</dbReference>
<feature type="binding site" evidence="5">
    <location>
        <begin position="141"/>
        <end position="142"/>
    </location>
    <ligand>
        <name>FMN</name>
        <dbReference type="ChEBI" id="CHEBI:58210"/>
    </ligand>
</feature>
<dbReference type="EC" id="1.4.3.5" evidence="5"/>
<comment type="subunit">
    <text evidence="5">Homodimer.</text>
</comment>
<feature type="binding site" evidence="5">
    <location>
        <position position="196"/>
    </location>
    <ligand>
        <name>FMN</name>
        <dbReference type="ChEBI" id="CHEBI:58210"/>
    </ligand>
</feature>
<dbReference type="PIRSF" id="PIRSF000190">
    <property type="entry name" value="Pyd_amn-ph_oxd"/>
    <property type="match status" value="1"/>
</dbReference>
<protein>
    <recommendedName>
        <fullName evidence="5">Pyridoxine/pyridoxamine 5'-phosphate oxidase</fullName>
        <ecNumber evidence="5">1.4.3.5</ecNumber>
    </recommendedName>
    <alternativeName>
        <fullName evidence="5">PNP/PMP oxidase</fullName>
        <shortName evidence="5">PNPOx</shortName>
    </alternativeName>
    <alternativeName>
        <fullName evidence="5">Pyridoxal 5'-phosphate synthase</fullName>
    </alternativeName>
</protein>
<feature type="binding site" evidence="5">
    <location>
        <position position="106"/>
    </location>
    <ligand>
        <name>FMN</name>
        <dbReference type="ChEBI" id="CHEBI:58210"/>
    </ligand>
</feature>
<keyword evidence="5" id="KW-0664">Pyridoxine biosynthesis</keyword>
<feature type="binding site" evidence="5">
    <location>
        <position position="84"/>
    </location>
    <ligand>
        <name>FMN</name>
        <dbReference type="ChEBI" id="CHEBI:58210"/>
    </ligand>
</feature>
<feature type="binding site" evidence="5">
    <location>
        <position position="128"/>
    </location>
    <ligand>
        <name>substrate</name>
    </ligand>
</feature>
<dbReference type="HAMAP" id="MF_01629">
    <property type="entry name" value="PdxH"/>
    <property type="match status" value="1"/>
</dbReference>
<dbReference type="SUPFAM" id="SSF50475">
    <property type="entry name" value="FMN-binding split barrel"/>
    <property type="match status" value="1"/>
</dbReference>
<evidence type="ECO:0000256" key="5">
    <source>
        <dbReference type="HAMAP-Rule" id="MF_01629"/>
    </source>
</evidence>
<comment type="function">
    <text evidence="5">Catalyzes the oxidation of either pyridoxine 5'-phosphate (PNP) or pyridoxamine 5'-phosphate (PMP) into pyridoxal 5'-phosphate (PLP).</text>
</comment>
<gene>
    <name evidence="5 8" type="primary">pdxH</name>
    <name evidence="8" type="ORF">GCM10023189_21650</name>
</gene>
<keyword evidence="9" id="KW-1185">Reference proteome</keyword>
<dbReference type="Gene3D" id="2.30.110.10">
    <property type="entry name" value="Electron Transport, Fmn-binding Protein, Chain A"/>
    <property type="match status" value="1"/>
</dbReference>
<evidence type="ECO:0000256" key="1">
    <source>
        <dbReference type="ARBA" id="ARBA00007301"/>
    </source>
</evidence>
<sequence length="214" mass="24359">MSTVLADLRREYTLNGFDVADVLPDPVPQFTRWFEAALQAGVPEPNAMHLSTVSADGRPAGRIVLLKELSEGGFVFYTNYTSRKGSELTGQPVAALTFFWPELERQVRIEGHVGKVSDEESDAYFRVRPRGSQIGAWVSHQSEVIAGRQVLEDNWRELEGRFAGQDVPRPPHWGGFRLMPDTVEFWQGRPSRLHDRIRYRLDGEARWVIERLAP</sequence>
<name>A0ABP8MTU4_9BACT</name>